<dbReference type="Proteomes" id="UP000252582">
    <property type="component" value="Unassembled WGS sequence"/>
</dbReference>
<dbReference type="EMBL" id="QPIX01000002">
    <property type="protein sequence ID" value="RCW27810.1"/>
    <property type="molecule type" value="Genomic_DNA"/>
</dbReference>
<comment type="caution">
    <text evidence="1">The sequence shown here is derived from an EMBL/GenBank/DDBJ whole genome shotgun (WGS) entry which is preliminary data.</text>
</comment>
<name>A0A6I7HRS7_9HYPH</name>
<sequence length="135" mass="14604">MIEHRAFFGDGEKVFAFPTLEIIRELEAATGHGIGALHRRFRFEDFSLSDIEHVIRLGLIGGGTTPADAARLVTVYLVGRPLRETLDLASDVISVLFYGNDADDTTDQTTDSVKDAAKTGDLAAALNDALKQVAE</sequence>
<reference evidence="1 2" key="1">
    <citation type="submission" date="2018-07" db="EMBL/GenBank/DDBJ databases">
        <title>Genomic Encyclopedia of Type Strains, Phase IV (KMG-IV): sequencing the most valuable type-strain genomes for metagenomic binning, comparative biology and taxonomic classification.</title>
        <authorList>
            <person name="Goeker M."/>
        </authorList>
    </citation>
    <scope>NUCLEOTIDE SEQUENCE [LARGE SCALE GENOMIC DNA]</scope>
    <source>
        <strain evidence="1 2">DSM 25528</strain>
    </source>
</reference>
<keyword evidence="2" id="KW-1185">Reference proteome</keyword>
<organism evidence="1 2">
    <name type="scientific">Ciceribacter lividus</name>
    <dbReference type="NCBI Taxonomy" id="1197950"/>
    <lineage>
        <taxon>Bacteria</taxon>
        <taxon>Pseudomonadati</taxon>
        <taxon>Pseudomonadota</taxon>
        <taxon>Alphaproteobacteria</taxon>
        <taxon>Hyphomicrobiales</taxon>
        <taxon>Rhizobiaceae</taxon>
        <taxon>Ciceribacter</taxon>
    </lineage>
</organism>
<evidence type="ECO:0000313" key="1">
    <source>
        <dbReference type="EMBL" id="RCW27810.1"/>
    </source>
</evidence>
<protein>
    <submittedName>
        <fullName evidence="1">Tail tube GTA-gp10-like protein</fullName>
    </submittedName>
</protein>
<dbReference type="Pfam" id="PF11836">
    <property type="entry name" value="Phage_TAC_11"/>
    <property type="match status" value="1"/>
</dbReference>
<evidence type="ECO:0000313" key="2">
    <source>
        <dbReference type="Proteomes" id="UP000252582"/>
    </source>
</evidence>
<accession>A0A6I7HRS7</accession>
<dbReference type="RefSeq" id="WP_114362155.1">
    <property type="nucleotide sequence ID" value="NZ_QPIX01000002.1"/>
</dbReference>
<dbReference type="AlphaFoldDB" id="A0A6I7HRS7"/>
<dbReference type="InterPro" id="IPR021791">
    <property type="entry name" value="Phage_TAC_11"/>
</dbReference>
<proteinExistence type="predicted"/>
<gene>
    <name evidence="1" type="ORF">DFR48_102296</name>
</gene>